<dbReference type="OrthoDB" id="2020758at2759"/>
<dbReference type="InterPro" id="IPR050164">
    <property type="entry name" value="Peptidase_C19"/>
</dbReference>
<evidence type="ECO:0000313" key="3">
    <source>
        <dbReference type="EMBL" id="KAF8670767.1"/>
    </source>
</evidence>
<gene>
    <name evidence="3" type="ORF">HU200_050434</name>
</gene>
<keyword evidence="4" id="KW-1185">Reference proteome</keyword>
<accession>A0A835E920</accession>
<dbReference type="PANTHER" id="PTHR24006:SF781">
    <property type="entry name" value="LD34905P"/>
    <property type="match status" value="1"/>
</dbReference>
<dbReference type="AlphaFoldDB" id="A0A835E920"/>
<feature type="domain" description="USP" evidence="2">
    <location>
        <begin position="54"/>
        <end position="362"/>
    </location>
</feature>
<organism evidence="3 4">
    <name type="scientific">Digitaria exilis</name>
    <dbReference type="NCBI Taxonomy" id="1010633"/>
    <lineage>
        <taxon>Eukaryota</taxon>
        <taxon>Viridiplantae</taxon>
        <taxon>Streptophyta</taxon>
        <taxon>Embryophyta</taxon>
        <taxon>Tracheophyta</taxon>
        <taxon>Spermatophyta</taxon>
        <taxon>Magnoliopsida</taxon>
        <taxon>Liliopsida</taxon>
        <taxon>Poales</taxon>
        <taxon>Poaceae</taxon>
        <taxon>PACMAD clade</taxon>
        <taxon>Panicoideae</taxon>
        <taxon>Panicodae</taxon>
        <taxon>Paniceae</taxon>
        <taxon>Anthephorinae</taxon>
        <taxon>Digitaria</taxon>
    </lineage>
</organism>
<dbReference type="GO" id="GO:0016579">
    <property type="term" value="P:protein deubiquitination"/>
    <property type="evidence" value="ECO:0007669"/>
    <property type="project" value="InterPro"/>
</dbReference>
<dbReference type="GO" id="GO:0005634">
    <property type="term" value="C:nucleus"/>
    <property type="evidence" value="ECO:0007669"/>
    <property type="project" value="TreeGrafter"/>
</dbReference>
<dbReference type="Pfam" id="PF00443">
    <property type="entry name" value="UCH"/>
    <property type="match status" value="1"/>
</dbReference>
<dbReference type="EMBL" id="JACEFO010002250">
    <property type="protein sequence ID" value="KAF8670767.1"/>
    <property type="molecule type" value="Genomic_DNA"/>
</dbReference>
<dbReference type="InterPro" id="IPR028889">
    <property type="entry name" value="USP"/>
</dbReference>
<dbReference type="PROSITE" id="PS00973">
    <property type="entry name" value="USP_2"/>
    <property type="match status" value="1"/>
</dbReference>
<dbReference type="Proteomes" id="UP000636709">
    <property type="component" value="Unassembled WGS sequence"/>
</dbReference>
<protein>
    <recommendedName>
        <fullName evidence="2">USP domain-containing protein</fullName>
    </recommendedName>
</protein>
<dbReference type="GO" id="GO:0004843">
    <property type="term" value="F:cysteine-type deubiquitinase activity"/>
    <property type="evidence" value="ECO:0007669"/>
    <property type="project" value="InterPro"/>
</dbReference>
<proteinExistence type="inferred from homology"/>
<comment type="similarity">
    <text evidence="1">Belongs to the peptidase C19 family.</text>
</comment>
<dbReference type="PROSITE" id="PS50235">
    <property type="entry name" value="USP_3"/>
    <property type="match status" value="1"/>
</dbReference>
<dbReference type="PANTHER" id="PTHR24006">
    <property type="entry name" value="UBIQUITIN CARBOXYL-TERMINAL HYDROLASE"/>
    <property type="match status" value="1"/>
</dbReference>
<dbReference type="InterPro" id="IPR038765">
    <property type="entry name" value="Papain-like_cys_pep_sf"/>
</dbReference>
<reference evidence="3" key="1">
    <citation type="submission" date="2020-07" db="EMBL/GenBank/DDBJ databases">
        <title>Genome sequence and genetic diversity analysis of an under-domesticated orphan crop, white fonio (Digitaria exilis).</title>
        <authorList>
            <person name="Bennetzen J.L."/>
            <person name="Chen S."/>
            <person name="Ma X."/>
            <person name="Wang X."/>
            <person name="Yssel A.E.J."/>
            <person name="Chaluvadi S.R."/>
            <person name="Johnson M."/>
            <person name="Gangashetty P."/>
            <person name="Hamidou F."/>
            <person name="Sanogo M.D."/>
            <person name="Zwaenepoel A."/>
            <person name="Wallace J."/>
            <person name="Van De Peer Y."/>
            <person name="Van Deynze A."/>
        </authorList>
    </citation>
    <scope>NUCLEOTIDE SEQUENCE</scope>
    <source>
        <tissue evidence="3">Leaves</tissue>
    </source>
</reference>
<sequence length="484" mass="53872">MFQSVKGEPHLLFYQKVGHHDNMESPLGLKAKKPLNLVCQTVEPSMETYGNVINGLLNIVNSCFFNAMLQNLLALDPLRRKMLGPDVWTGPLAISFRELFVQTSALNPVCGSLNPNNLFTRVCSVYPAFGGGGMEDSHEMLCSFLTVLSEEQARARHRPIDAPIGELENFINSIFGGSFSSTVSSIECSHQSTKLDPFLDLSLPIPTGSHSISIEDCWALFTQRESLAAEWECSDCTIAHRQRVKDKSAVDKDAMDKDKSESVKVNAMRKMLVATAPPVLVVSLKSSVETNTLYQLVGVVEHIGDVRMGHYVAYIKASNTGNQNHNSSTSKSWLFTSDEYTREATVAEVLRCQAYVLFYEKVGVDGSLSSVSALRAESQCSDTRMQHHPSANPTGEEYQLQDPIVQPCYPFLGEESLLGDISTQPQTTSVFVNNSSHLLLDGVYPWEFQRTRNRHRRLRNEIAKADDLLGQQVLLFLDGYMMLF</sequence>
<dbReference type="Gene3D" id="3.90.70.10">
    <property type="entry name" value="Cysteine proteinases"/>
    <property type="match status" value="1"/>
</dbReference>
<name>A0A835E920_9POAL</name>
<dbReference type="SUPFAM" id="SSF54001">
    <property type="entry name" value="Cysteine proteinases"/>
    <property type="match status" value="1"/>
</dbReference>
<comment type="caution">
    <text evidence="3">The sequence shown here is derived from an EMBL/GenBank/DDBJ whole genome shotgun (WGS) entry which is preliminary data.</text>
</comment>
<evidence type="ECO:0000256" key="1">
    <source>
        <dbReference type="ARBA" id="ARBA00009085"/>
    </source>
</evidence>
<evidence type="ECO:0000313" key="4">
    <source>
        <dbReference type="Proteomes" id="UP000636709"/>
    </source>
</evidence>
<dbReference type="GO" id="GO:0005829">
    <property type="term" value="C:cytosol"/>
    <property type="evidence" value="ECO:0007669"/>
    <property type="project" value="TreeGrafter"/>
</dbReference>
<evidence type="ECO:0000259" key="2">
    <source>
        <dbReference type="PROSITE" id="PS50235"/>
    </source>
</evidence>
<dbReference type="InterPro" id="IPR001394">
    <property type="entry name" value="Peptidase_C19_UCH"/>
</dbReference>
<dbReference type="InterPro" id="IPR018200">
    <property type="entry name" value="USP_CS"/>
</dbReference>